<dbReference type="AlphaFoldDB" id="A0A250KTY3"/>
<dbReference type="Proteomes" id="UP000266313">
    <property type="component" value="Chromosome"/>
</dbReference>
<reference evidence="1 2" key="1">
    <citation type="submission" date="2016-12" db="EMBL/GenBank/DDBJ databases">
        <title>Genome sequencing of Methylocaldum marinum.</title>
        <authorList>
            <person name="Takeuchi M."/>
            <person name="Kamagata Y."/>
            <person name="Hiraoka S."/>
            <person name="Oshima K."/>
            <person name="Hattori M."/>
            <person name="Iwasaki W."/>
        </authorList>
    </citation>
    <scope>NUCLEOTIDE SEQUENCE [LARGE SCALE GENOMIC DNA]</scope>
    <source>
        <strain evidence="1 2">S8</strain>
    </source>
</reference>
<sequence length="69" mass="7406">MKRESGGSLRIQDLRRVDRVSELPLESVERGHLPKVLEEARWTSGGKTGAAALLGSTPAPSVFACTSWG</sequence>
<dbReference type="RefSeq" id="WP_119630250.1">
    <property type="nucleotide sequence ID" value="NZ_AP017928.1"/>
</dbReference>
<name>A0A250KTY3_9GAMM</name>
<gene>
    <name evidence="1" type="ORF">sS8_3021</name>
</gene>
<protein>
    <submittedName>
        <fullName evidence="1">Transcriptional regulator, Fis family</fullName>
    </submittedName>
</protein>
<dbReference type="EMBL" id="AP017928">
    <property type="protein sequence ID" value="BBA34964.1"/>
    <property type="molecule type" value="Genomic_DNA"/>
</dbReference>
<keyword evidence="2" id="KW-1185">Reference proteome</keyword>
<organism evidence="1 2">
    <name type="scientific">Methylocaldum marinum</name>
    <dbReference type="NCBI Taxonomy" id="1432792"/>
    <lineage>
        <taxon>Bacteria</taxon>
        <taxon>Pseudomonadati</taxon>
        <taxon>Pseudomonadota</taxon>
        <taxon>Gammaproteobacteria</taxon>
        <taxon>Methylococcales</taxon>
        <taxon>Methylococcaceae</taxon>
        <taxon>Methylocaldum</taxon>
    </lineage>
</organism>
<accession>A0A250KTY3</accession>
<proteinExistence type="predicted"/>
<evidence type="ECO:0000313" key="1">
    <source>
        <dbReference type="EMBL" id="BBA34964.1"/>
    </source>
</evidence>
<dbReference type="KEGG" id="mmai:sS8_3021"/>
<evidence type="ECO:0000313" key="2">
    <source>
        <dbReference type="Proteomes" id="UP000266313"/>
    </source>
</evidence>